<evidence type="ECO:0000256" key="9">
    <source>
        <dbReference type="ARBA" id="ARBA00022990"/>
    </source>
</evidence>
<keyword evidence="8 14" id="KW-0647">Proteasome</keyword>
<sequence>MTDPLDPRAVLLTLPTLLPRSTSSPLPHPTDVIAALVHTLHASLDFRLTNQAAPLDTTAPNASATDDRSKDVDDGASETETAVDNEEEGTQGEHALPDGWNSRGEDTYNFEYRHAQSSLTFRVRVGKMGGRVQIDATAEDAAPNSLSIVLVDLVDPSAFPIPSSATGGEGSSGSSSSAPDAPARSIGLKSLEATKAFIERYKREIIAKLLPGLQKEGYTESSSGSGPRNPPPPRSQDDATPSRPTPDPLLDPTSLGVYGRGPHPASVGHRDLDPQGIHPGRLGPLAPGGGDGGGMYMDFNHPLFDSRRRGDPGLQGGPGGMVQPPGARWDPVGPDTGGGPIFPRAGGNPLGGMGVGDERRWGDEMPPPGEFGPDLGGMGGIGGPRRPGGGNGRGGFGGGGFGGMGGRGGGGGGGGGGFGGGFGGGGMYM</sequence>
<comment type="subcellular location">
    <subcellularLocation>
        <location evidence="2">Cytoplasm</location>
    </subcellularLocation>
    <subcellularLocation>
        <location evidence="1">Endoplasmic reticulum</location>
    </subcellularLocation>
</comment>
<dbReference type="Pfam" id="PF08577">
    <property type="entry name" value="PI31_Prot_C"/>
    <property type="match status" value="1"/>
</dbReference>
<feature type="domain" description="PI31 proteasome regulator N-terminal" evidence="13">
    <location>
        <begin position="23"/>
        <end position="216"/>
    </location>
</feature>
<evidence type="ECO:0000259" key="13">
    <source>
        <dbReference type="Pfam" id="PF11566"/>
    </source>
</evidence>
<dbReference type="InterPro" id="IPR013886">
    <property type="entry name" value="PI31_Prot_C"/>
</dbReference>
<name>A0AAD9FQR4_PAPLA</name>
<dbReference type="AlphaFoldDB" id="A0AAD9FQR4"/>
<dbReference type="Gene3D" id="3.40.1000.30">
    <property type="match status" value="1"/>
</dbReference>
<evidence type="ECO:0000256" key="3">
    <source>
        <dbReference type="ARBA" id="ARBA00006405"/>
    </source>
</evidence>
<accession>A0AAD9FQR4</accession>
<dbReference type="GO" id="GO:0005783">
    <property type="term" value="C:endoplasmic reticulum"/>
    <property type="evidence" value="ECO:0007669"/>
    <property type="project" value="UniProtKB-SubCell"/>
</dbReference>
<dbReference type="InterPro" id="IPR045128">
    <property type="entry name" value="PI31-like"/>
</dbReference>
<dbReference type="Pfam" id="PF11566">
    <property type="entry name" value="PI31_Prot_N"/>
    <property type="match status" value="1"/>
</dbReference>
<evidence type="ECO:0000256" key="6">
    <source>
        <dbReference type="ARBA" id="ARBA00022553"/>
    </source>
</evidence>
<evidence type="ECO:0000256" key="7">
    <source>
        <dbReference type="ARBA" id="ARBA00022824"/>
    </source>
</evidence>
<gene>
    <name evidence="14" type="ORF">DB88DRAFT_527446</name>
</gene>
<organism evidence="14 15">
    <name type="scientific">Papiliotrema laurentii</name>
    <name type="common">Cryptococcus laurentii</name>
    <dbReference type="NCBI Taxonomy" id="5418"/>
    <lineage>
        <taxon>Eukaryota</taxon>
        <taxon>Fungi</taxon>
        <taxon>Dikarya</taxon>
        <taxon>Basidiomycota</taxon>
        <taxon>Agaricomycotina</taxon>
        <taxon>Tremellomycetes</taxon>
        <taxon>Tremellales</taxon>
        <taxon>Rhynchogastremaceae</taxon>
        <taxon>Papiliotrema</taxon>
    </lineage>
</organism>
<feature type="compositionally biased region" description="Acidic residues" evidence="11">
    <location>
        <begin position="74"/>
        <end position="90"/>
    </location>
</feature>
<evidence type="ECO:0000256" key="2">
    <source>
        <dbReference type="ARBA" id="ARBA00004496"/>
    </source>
</evidence>
<feature type="region of interest" description="Disordered" evidence="11">
    <location>
        <begin position="216"/>
        <end position="364"/>
    </location>
</feature>
<evidence type="ECO:0000256" key="5">
    <source>
        <dbReference type="ARBA" id="ARBA00022490"/>
    </source>
</evidence>
<comment type="similarity">
    <text evidence="3">Belongs to the proteasome inhibitor PI31 family.</text>
</comment>
<evidence type="ECO:0000256" key="10">
    <source>
        <dbReference type="ARBA" id="ARBA00024805"/>
    </source>
</evidence>
<feature type="compositionally biased region" description="Gly residues" evidence="11">
    <location>
        <begin position="286"/>
        <end position="295"/>
    </location>
</feature>
<reference evidence="14" key="1">
    <citation type="submission" date="2023-02" db="EMBL/GenBank/DDBJ databases">
        <title>Identification and recombinant expression of a fungal hydrolase from Papiliotrema laurentii that hydrolyzes apple cutin and clears colloidal polyester polyurethane.</title>
        <authorList>
            <consortium name="DOE Joint Genome Institute"/>
            <person name="Roman V.A."/>
            <person name="Bojanowski C."/>
            <person name="Crable B.R."/>
            <person name="Wagner D.N."/>
            <person name="Hung C.S."/>
            <person name="Nadeau L.J."/>
            <person name="Schratz L."/>
            <person name="Haridas S."/>
            <person name="Pangilinan J."/>
            <person name="Lipzen A."/>
            <person name="Na H."/>
            <person name="Yan M."/>
            <person name="Ng V."/>
            <person name="Grigoriev I.V."/>
            <person name="Spatafora J.W."/>
            <person name="Barlow D."/>
            <person name="Biffinger J."/>
            <person name="Kelley-Loughnane N."/>
            <person name="Varaljay V.A."/>
            <person name="Crookes-Goodson W.J."/>
        </authorList>
    </citation>
    <scope>NUCLEOTIDE SEQUENCE</scope>
    <source>
        <strain evidence="14">5307AH</strain>
    </source>
</reference>
<dbReference type="GO" id="GO:0043161">
    <property type="term" value="P:proteasome-mediated ubiquitin-dependent protein catabolic process"/>
    <property type="evidence" value="ECO:0007669"/>
    <property type="project" value="InterPro"/>
</dbReference>
<dbReference type="PANTHER" id="PTHR13266:SF1">
    <property type="entry name" value="PROTEASOME INHIBITOR PI31 SUBUNIT"/>
    <property type="match status" value="1"/>
</dbReference>
<keyword evidence="4" id="KW-0488">Methylation</keyword>
<evidence type="ECO:0000313" key="15">
    <source>
        <dbReference type="Proteomes" id="UP001182556"/>
    </source>
</evidence>
<dbReference type="GO" id="GO:0000502">
    <property type="term" value="C:proteasome complex"/>
    <property type="evidence" value="ECO:0007669"/>
    <property type="project" value="UniProtKB-KW"/>
</dbReference>
<keyword evidence="5" id="KW-0963">Cytoplasm</keyword>
<feature type="domain" description="PI31 proteasome regulator C-terminal" evidence="12">
    <location>
        <begin position="267"/>
        <end position="334"/>
    </location>
</feature>
<dbReference type="Proteomes" id="UP001182556">
    <property type="component" value="Unassembled WGS sequence"/>
</dbReference>
<comment type="caution">
    <text evidence="14">The sequence shown here is derived from an EMBL/GenBank/DDBJ whole genome shotgun (WGS) entry which is preliminary data.</text>
</comment>
<evidence type="ECO:0000256" key="4">
    <source>
        <dbReference type="ARBA" id="ARBA00022481"/>
    </source>
</evidence>
<evidence type="ECO:0000313" key="14">
    <source>
        <dbReference type="EMBL" id="KAK1924402.1"/>
    </source>
</evidence>
<dbReference type="GO" id="GO:0004866">
    <property type="term" value="F:endopeptidase inhibitor activity"/>
    <property type="evidence" value="ECO:0007669"/>
    <property type="project" value="InterPro"/>
</dbReference>
<keyword evidence="6" id="KW-0597">Phosphoprotein</keyword>
<evidence type="ECO:0000256" key="11">
    <source>
        <dbReference type="SAM" id="MobiDB-lite"/>
    </source>
</evidence>
<comment type="function">
    <text evidence="10">Plays an important role in control of proteasome function. Inhibits the hydrolysis of protein and peptide substrates by the 20S proteasome. Also inhibits the activation of the proteasome by the proteasome regulatory proteins PA700 and PA28.</text>
</comment>
<keyword evidence="9" id="KW-0007">Acetylation</keyword>
<dbReference type="InterPro" id="IPR021625">
    <property type="entry name" value="PI31_Prot_N"/>
</dbReference>
<evidence type="ECO:0000259" key="12">
    <source>
        <dbReference type="Pfam" id="PF08577"/>
    </source>
</evidence>
<dbReference type="PANTHER" id="PTHR13266">
    <property type="entry name" value="PROTEASOME INHIBITOR"/>
    <property type="match status" value="1"/>
</dbReference>
<dbReference type="EMBL" id="JAODAN010000005">
    <property type="protein sequence ID" value="KAK1924402.1"/>
    <property type="molecule type" value="Genomic_DNA"/>
</dbReference>
<dbReference type="GO" id="GO:0070628">
    <property type="term" value="F:proteasome binding"/>
    <property type="evidence" value="ECO:0007669"/>
    <property type="project" value="InterPro"/>
</dbReference>
<evidence type="ECO:0000256" key="1">
    <source>
        <dbReference type="ARBA" id="ARBA00004240"/>
    </source>
</evidence>
<keyword evidence="15" id="KW-1185">Reference proteome</keyword>
<feature type="compositionally biased region" description="Low complexity" evidence="11">
    <location>
        <begin position="162"/>
        <end position="183"/>
    </location>
</feature>
<feature type="region of interest" description="Disordered" evidence="11">
    <location>
        <begin position="55"/>
        <end position="102"/>
    </location>
</feature>
<protein>
    <submittedName>
        <fullName evidence="14">PI31 proteasome regulator N-terminal-domain-containing protein</fullName>
    </submittedName>
</protein>
<evidence type="ECO:0000256" key="8">
    <source>
        <dbReference type="ARBA" id="ARBA00022942"/>
    </source>
</evidence>
<keyword evidence="7" id="KW-0256">Endoplasmic reticulum</keyword>
<feature type="compositionally biased region" description="Polar residues" evidence="11">
    <location>
        <begin position="55"/>
        <end position="64"/>
    </location>
</feature>
<proteinExistence type="inferred from homology"/>
<feature type="region of interest" description="Disordered" evidence="11">
    <location>
        <begin position="161"/>
        <end position="183"/>
    </location>
</feature>